<dbReference type="Proteomes" id="UP000509327">
    <property type="component" value="Chromosome"/>
</dbReference>
<evidence type="ECO:0000256" key="1">
    <source>
        <dbReference type="ARBA" id="ARBA00006336"/>
    </source>
</evidence>
<sequence>MSKALIVLDVQRGLTSLRDVSATLDKIKSIIMAFEKRSWPIVFIKHVDEQDEQSSLYRQKTENLEIVLDTKQHPVFEKSKPSAFSNNELKKWLLARQVNHVFIVGFNMEYCCLFTAITAEHEGFQVTLIEDAAGTVNTEDTYEMKGLDIPDFIGSILNWSGCVEVVYTDELMESDVWNSPFNDVD</sequence>
<evidence type="ECO:0000259" key="3">
    <source>
        <dbReference type="Pfam" id="PF00857"/>
    </source>
</evidence>
<dbReference type="InterPro" id="IPR000868">
    <property type="entry name" value="Isochorismatase-like_dom"/>
</dbReference>
<evidence type="ECO:0000313" key="6">
    <source>
        <dbReference type="Proteomes" id="UP000247790"/>
    </source>
</evidence>
<reference evidence="4 6" key="1">
    <citation type="submission" date="2018-06" db="EMBL/GenBank/DDBJ databases">
        <title>Genomic Encyclopedia of Type Strains, Phase III (KMG-III): the genomes of soil and plant-associated and newly described type strains.</title>
        <authorList>
            <person name="Whitman W."/>
        </authorList>
    </citation>
    <scope>NUCLEOTIDE SEQUENCE [LARGE SCALE GENOMIC DNA]</scope>
    <source>
        <strain evidence="4 6">CECT 7022</strain>
    </source>
</reference>
<dbReference type="AlphaFoldDB" id="A0A2V4W953"/>
<dbReference type="PANTHER" id="PTHR43540">
    <property type="entry name" value="PEROXYUREIDOACRYLATE/UREIDOACRYLATE AMIDOHYDROLASE-RELATED"/>
    <property type="match status" value="1"/>
</dbReference>
<comment type="similarity">
    <text evidence="1">Belongs to the isochorismatase family.</text>
</comment>
<feature type="domain" description="Isochorismatase-like" evidence="3">
    <location>
        <begin position="4"/>
        <end position="140"/>
    </location>
</feature>
<evidence type="ECO:0000313" key="7">
    <source>
        <dbReference type="Proteomes" id="UP000509327"/>
    </source>
</evidence>
<dbReference type="SUPFAM" id="SSF52499">
    <property type="entry name" value="Isochorismatase-like hydrolases"/>
    <property type="match status" value="1"/>
</dbReference>
<dbReference type="Pfam" id="PF00857">
    <property type="entry name" value="Isochorismatase"/>
    <property type="match status" value="1"/>
</dbReference>
<dbReference type="InterPro" id="IPR050272">
    <property type="entry name" value="Isochorismatase-like_hydrls"/>
</dbReference>
<dbReference type="EMBL" id="CP054614">
    <property type="protein sequence ID" value="QKS58542.1"/>
    <property type="molecule type" value="Genomic_DNA"/>
</dbReference>
<dbReference type="Gene3D" id="3.40.50.850">
    <property type="entry name" value="Isochorismatase-like"/>
    <property type="match status" value="1"/>
</dbReference>
<dbReference type="PANTHER" id="PTHR43540:SF1">
    <property type="entry name" value="ISOCHORISMATASE HYDROLASE"/>
    <property type="match status" value="1"/>
</dbReference>
<dbReference type="OrthoDB" id="9785724at2"/>
<keyword evidence="2" id="KW-0378">Hydrolase</keyword>
<keyword evidence="7" id="KW-1185">Reference proteome</keyword>
<evidence type="ECO:0000313" key="5">
    <source>
        <dbReference type="EMBL" id="QKS58542.1"/>
    </source>
</evidence>
<name>A0A2V4W953_PAEBA</name>
<gene>
    <name evidence="4" type="ORF">DFQ00_112124</name>
    <name evidence="5" type="ORF">HUB98_21430</name>
</gene>
<dbReference type="GO" id="GO:0016787">
    <property type="term" value="F:hydrolase activity"/>
    <property type="evidence" value="ECO:0007669"/>
    <property type="project" value="UniProtKB-KW"/>
</dbReference>
<dbReference type="InterPro" id="IPR036380">
    <property type="entry name" value="Isochorismatase-like_sf"/>
</dbReference>
<dbReference type="Proteomes" id="UP000247790">
    <property type="component" value="Unassembled WGS sequence"/>
</dbReference>
<accession>A0A2V4W953</accession>
<evidence type="ECO:0000256" key="2">
    <source>
        <dbReference type="ARBA" id="ARBA00022801"/>
    </source>
</evidence>
<organism evidence="4 6">
    <name type="scientific">Paenibacillus barcinonensis</name>
    <dbReference type="NCBI Taxonomy" id="198119"/>
    <lineage>
        <taxon>Bacteria</taxon>
        <taxon>Bacillati</taxon>
        <taxon>Bacillota</taxon>
        <taxon>Bacilli</taxon>
        <taxon>Bacillales</taxon>
        <taxon>Paenibacillaceae</taxon>
        <taxon>Paenibacillus</taxon>
    </lineage>
</organism>
<dbReference type="EMBL" id="QJSW01000012">
    <property type="protein sequence ID" value="PYE47675.1"/>
    <property type="molecule type" value="Genomic_DNA"/>
</dbReference>
<proteinExistence type="inferred from homology"/>
<reference evidence="5 7" key="2">
    <citation type="submission" date="2020-06" db="EMBL/GenBank/DDBJ databases">
        <title>Complete genome of Paenibacillus barcinonensis KACC11450.</title>
        <authorList>
            <person name="Kim M."/>
            <person name="Park Y.-J."/>
            <person name="Shin J.-H."/>
        </authorList>
    </citation>
    <scope>NUCLEOTIDE SEQUENCE [LARGE SCALE GENOMIC DNA]</scope>
    <source>
        <strain evidence="5 7">KACC11450</strain>
    </source>
</reference>
<dbReference type="RefSeq" id="WP_110897927.1">
    <property type="nucleotide sequence ID" value="NZ_CP054614.1"/>
</dbReference>
<evidence type="ECO:0000313" key="4">
    <source>
        <dbReference type="EMBL" id="PYE47675.1"/>
    </source>
</evidence>
<protein>
    <submittedName>
        <fullName evidence="5">Isochorismatase family protein</fullName>
    </submittedName>
    <submittedName>
        <fullName evidence="4">Nicotinamidase-related amidase</fullName>
    </submittedName>
</protein>